<dbReference type="InterPro" id="IPR046533">
    <property type="entry name" value="DUF6598"/>
</dbReference>
<dbReference type="PANTHER" id="PTHR33065">
    <property type="entry name" value="OS07G0486400 PROTEIN"/>
    <property type="match status" value="1"/>
</dbReference>
<keyword evidence="4" id="KW-1185">Reference proteome</keyword>
<evidence type="ECO:0000259" key="2">
    <source>
        <dbReference type="Pfam" id="PF20241"/>
    </source>
</evidence>
<dbReference type="Proteomes" id="UP001231189">
    <property type="component" value="Unassembled WGS sequence"/>
</dbReference>
<reference evidence="3" key="1">
    <citation type="submission" date="2023-07" db="EMBL/GenBank/DDBJ databases">
        <title>A chromosome-level genome assembly of Lolium multiflorum.</title>
        <authorList>
            <person name="Chen Y."/>
            <person name="Copetti D."/>
            <person name="Kolliker R."/>
            <person name="Studer B."/>
        </authorList>
    </citation>
    <scope>NUCLEOTIDE SEQUENCE</scope>
    <source>
        <strain evidence="3">02402/16</strain>
        <tissue evidence="3">Leaf</tissue>
    </source>
</reference>
<feature type="region of interest" description="Disordered" evidence="1">
    <location>
        <begin position="248"/>
        <end position="289"/>
    </location>
</feature>
<feature type="compositionally biased region" description="Acidic residues" evidence="1">
    <location>
        <begin position="257"/>
        <end position="275"/>
    </location>
</feature>
<feature type="domain" description="DUF6598" evidence="2">
    <location>
        <begin position="351"/>
        <end position="392"/>
    </location>
</feature>
<dbReference type="PANTHER" id="PTHR33065:SF218">
    <property type="entry name" value="GENOME ASSEMBLY, CHROMOSOME: II"/>
    <property type="match status" value="1"/>
</dbReference>
<evidence type="ECO:0000313" key="3">
    <source>
        <dbReference type="EMBL" id="KAK1643490.1"/>
    </source>
</evidence>
<comment type="caution">
    <text evidence="3">The sequence shown here is derived from an EMBL/GenBank/DDBJ whole genome shotgun (WGS) entry which is preliminary data.</text>
</comment>
<evidence type="ECO:0000256" key="1">
    <source>
        <dbReference type="SAM" id="MobiDB-lite"/>
    </source>
</evidence>
<evidence type="ECO:0000313" key="4">
    <source>
        <dbReference type="Proteomes" id="UP001231189"/>
    </source>
</evidence>
<protein>
    <recommendedName>
        <fullName evidence="2">DUF6598 domain-containing protein</fullName>
    </recommendedName>
</protein>
<dbReference type="EMBL" id="JAUUTY010000004">
    <property type="protein sequence ID" value="KAK1643490.1"/>
    <property type="molecule type" value="Genomic_DNA"/>
</dbReference>
<accession>A0AAD8W671</accession>
<dbReference type="AlphaFoldDB" id="A0AAD8W671"/>
<name>A0AAD8W671_LOLMU</name>
<gene>
    <name evidence="3" type="ORF">QYE76_061295</name>
</gene>
<proteinExistence type="predicted"/>
<organism evidence="3 4">
    <name type="scientific">Lolium multiflorum</name>
    <name type="common">Italian ryegrass</name>
    <name type="synonym">Lolium perenne subsp. multiflorum</name>
    <dbReference type="NCBI Taxonomy" id="4521"/>
    <lineage>
        <taxon>Eukaryota</taxon>
        <taxon>Viridiplantae</taxon>
        <taxon>Streptophyta</taxon>
        <taxon>Embryophyta</taxon>
        <taxon>Tracheophyta</taxon>
        <taxon>Spermatophyta</taxon>
        <taxon>Magnoliopsida</taxon>
        <taxon>Liliopsida</taxon>
        <taxon>Poales</taxon>
        <taxon>Poaceae</taxon>
        <taxon>BOP clade</taxon>
        <taxon>Pooideae</taxon>
        <taxon>Poodae</taxon>
        <taxon>Poeae</taxon>
        <taxon>Poeae Chloroplast Group 2 (Poeae type)</taxon>
        <taxon>Loliodinae</taxon>
        <taxon>Loliinae</taxon>
        <taxon>Lolium</taxon>
    </lineage>
</organism>
<dbReference type="Pfam" id="PF20241">
    <property type="entry name" value="DUF6598"/>
    <property type="match status" value="1"/>
</dbReference>
<sequence length="396" mass="45778">METVSQEQSEVSIVVKEIMSLRRERRELLASLTPGLSIWKKRRGPGSENTTLLSRFAGKDYTASAPSHVQEEMDTEPASTQEQLGRYFDSVLQDTEDLSHRMLSAAYLVVRPDGAAAALSSYVADELASSTSGLMDACKDLYKDTQDNEQAEEEVQEKDAFLDLYHEFLRRPMDYQNELALVVTKEEVEDHEKEVQKERKRVRKVNKENAAKFKQWEQKQKEMEKHDKKRLKALEKLEKQRQKAREKLLKEYPLLDHDEDEDEDEDEDQGLDLDQDQEKEKDNLDPDSMGYLKKGMEINQKFFADGRDSFTWGSKSTRCGDFRDISTLSPMHFTHYTMDTITSSCGVTGSTLQIYSIEILELKKGLKWPLKLYGVVTARDTVDRNRNILFSRVLYV</sequence>